<protein>
    <recommendedName>
        <fullName evidence="3">MarR family transcriptional regulator</fullName>
    </recommendedName>
</protein>
<dbReference type="Gene3D" id="1.10.10.10">
    <property type="entry name" value="Winged helix-like DNA-binding domain superfamily/Winged helix DNA-binding domain"/>
    <property type="match status" value="1"/>
</dbReference>
<evidence type="ECO:0000313" key="1">
    <source>
        <dbReference type="EMBL" id="UYP46999.1"/>
    </source>
</evidence>
<name>A0ABY6HWQ9_9ARCH</name>
<organism evidence="1 2">
    <name type="scientific">Candidatus Lokiarchaeum ossiferum</name>
    <dbReference type="NCBI Taxonomy" id="2951803"/>
    <lineage>
        <taxon>Archaea</taxon>
        <taxon>Promethearchaeati</taxon>
        <taxon>Promethearchaeota</taxon>
        <taxon>Promethearchaeia</taxon>
        <taxon>Promethearchaeales</taxon>
        <taxon>Promethearchaeaceae</taxon>
        <taxon>Candidatus Lokiarchaeum</taxon>
    </lineage>
</organism>
<evidence type="ECO:0000313" key="2">
    <source>
        <dbReference type="Proteomes" id="UP001208689"/>
    </source>
</evidence>
<accession>A0ABY6HWQ9</accession>
<dbReference type="InterPro" id="IPR036388">
    <property type="entry name" value="WH-like_DNA-bd_sf"/>
</dbReference>
<evidence type="ECO:0008006" key="3">
    <source>
        <dbReference type="Google" id="ProtNLM"/>
    </source>
</evidence>
<gene>
    <name evidence="1" type="ORF">NEF87_003284</name>
</gene>
<sequence>MGSIHNLKTQFTPFQGKIREFEKEIAQFYHLCGDLMGLRPKLNVIFFYLMIHPQLTQKQIMSLTGYSQSNVSLMLQIMLDNDMVTKQTISGKNSSAYILKIQDFSLDYSSFLSGTKFQLILASLEAYLVPLQVLMKKKTPGSALLWMRIKEIMFLRIKQSDNRLNGYKQLIQKILNSDNEFLKREAFTLVPIDFAPESVAIENKLINIMIEDEIFFIKQKPSHSKILAYFYTRRILTQKILQDLTHFSAGVISESLRFFSNEMDIREIPPSQSKLKTKAKLYGLDFIHYSLQYFFINYNPKVCAYISRFQEILQELRQLPLQNFHQRGFTELCTFLDQYLIARLQRLKAVRHLMIQFIKNFYEFYGKICPDCLPKPPTEN</sequence>
<reference evidence="1" key="1">
    <citation type="submission" date="2022-09" db="EMBL/GenBank/DDBJ databases">
        <title>Actin cytoskeleton and complex cell architecture in an #Asgard archaeon.</title>
        <authorList>
            <person name="Ponce Toledo R.I."/>
            <person name="Schleper C."/>
            <person name="Rodrigues Oliveira T."/>
            <person name="Wollweber F."/>
            <person name="Xu J."/>
            <person name="Rittmann S."/>
            <person name="Klingl A."/>
            <person name="Pilhofer M."/>
        </authorList>
    </citation>
    <scope>NUCLEOTIDE SEQUENCE</scope>
    <source>
        <strain evidence="1">B-35</strain>
    </source>
</reference>
<dbReference type="EMBL" id="CP104013">
    <property type="protein sequence ID" value="UYP46999.1"/>
    <property type="molecule type" value="Genomic_DNA"/>
</dbReference>
<proteinExistence type="predicted"/>
<dbReference type="InterPro" id="IPR036390">
    <property type="entry name" value="WH_DNA-bd_sf"/>
</dbReference>
<keyword evidence="2" id="KW-1185">Reference proteome</keyword>
<dbReference type="SUPFAM" id="SSF46785">
    <property type="entry name" value="Winged helix' DNA-binding domain"/>
    <property type="match status" value="1"/>
</dbReference>
<dbReference type="Proteomes" id="UP001208689">
    <property type="component" value="Chromosome"/>
</dbReference>